<dbReference type="GO" id="GO:0015020">
    <property type="term" value="F:glucuronosyltransferase activity"/>
    <property type="evidence" value="ECO:0007669"/>
    <property type="project" value="UniProtKB-ARBA"/>
</dbReference>
<evidence type="ECO:0000256" key="5">
    <source>
        <dbReference type="ARBA" id="ARBA00010271"/>
    </source>
</evidence>
<dbReference type="Pfam" id="PF03016">
    <property type="entry name" value="Exostosin_GT47"/>
    <property type="match status" value="1"/>
</dbReference>
<organism evidence="22 23">
    <name type="scientific">Biomphalaria glabrata</name>
    <name type="common">Bloodfluke planorb</name>
    <name type="synonym">Freshwater snail</name>
    <dbReference type="NCBI Taxonomy" id="6526"/>
    <lineage>
        <taxon>Eukaryota</taxon>
        <taxon>Metazoa</taxon>
        <taxon>Spiralia</taxon>
        <taxon>Lophotrochozoa</taxon>
        <taxon>Mollusca</taxon>
        <taxon>Gastropoda</taxon>
        <taxon>Heterobranchia</taxon>
        <taxon>Euthyneura</taxon>
        <taxon>Panpulmonata</taxon>
        <taxon>Hygrophila</taxon>
        <taxon>Lymnaeoidea</taxon>
        <taxon>Planorbidae</taxon>
        <taxon>Biomphalaria</taxon>
    </lineage>
</organism>
<dbReference type="InterPro" id="IPR004263">
    <property type="entry name" value="Exostosin"/>
</dbReference>
<dbReference type="VEuPathDB" id="VectorBase:BGLB004208"/>
<dbReference type="GO" id="GO:0050508">
    <property type="term" value="F:glucuronosyl-N-acetylglucosaminyl-proteoglycan 4-alpha-N-acetylglucosaminyltransferase activity"/>
    <property type="evidence" value="ECO:0007669"/>
    <property type="project" value="UniProtKB-EC"/>
</dbReference>
<feature type="domain" description="Exostosin GT47" evidence="20">
    <location>
        <begin position="7"/>
        <end position="74"/>
    </location>
</feature>
<dbReference type="InterPro" id="IPR040911">
    <property type="entry name" value="Exostosin_GT47"/>
</dbReference>
<name>A0A2C9JL99_BIOGL</name>
<comment type="pathway">
    <text evidence="4">Protein modification; protein glycosylation.</text>
</comment>
<keyword evidence="14" id="KW-0333">Golgi apparatus</keyword>
<dbReference type="InterPro" id="IPR015338">
    <property type="entry name" value="GT64_dom"/>
</dbReference>
<comment type="similarity">
    <text evidence="5">Belongs to the glycosyltransferase 47 family.</text>
</comment>
<evidence type="ECO:0000256" key="19">
    <source>
        <dbReference type="ARBA" id="ARBA00069568"/>
    </source>
</evidence>
<evidence type="ECO:0000313" key="22">
    <source>
        <dbReference type="EnsemblMetazoa" id="BGLB004208-PB"/>
    </source>
</evidence>
<evidence type="ECO:0000259" key="20">
    <source>
        <dbReference type="Pfam" id="PF03016"/>
    </source>
</evidence>
<comment type="cofactor">
    <cofactor evidence="1">
        <name>Mn(2+)</name>
        <dbReference type="ChEBI" id="CHEBI:29035"/>
    </cofactor>
</comment>
<dbReference type="EC" id="2.4.1.224" evidence="6"/>
<evidence type="ECO:0000256" key="15">
    <source>
        <dbReference type="ARBA" id="ARBA00023136"/>
    </source>
</evidence>
<evidence type="ECO:0000256" key="13">
    <source>
        <dbReference type="ARBA" id="ARBA00022989"/>
    </source>
</evidence>
<dbReference type="KEGG" id="bgt:106058680"/>
<keyword evidence="8" id="KW-0808">Transferase</keyword>
<keyword evidence="15" id="KW-0472">Membrane</keyword>
<dbReference type="PANTHER" id="PTHR48261">
    <property type="entry name" value="ACETYLGLUCOSAMINYLTRANSFERASE"/>
    <property type="match status" value="1"/>
</dbReference>
<dbReference type="InterPro" id="IPR029044">
    <property type="entry name" value="Nucleotide-diphossugar_trans"/>
</dbReference>
<dbReference type="EnsemblMetazoa" id="BGLB004208-RB">
    <property type="protein sequence ID" value="BGLB004208-PB"/>
    <property type="gene ID" value="BGLB004208"/>
</dbReference>
<dbReference type="VEuPathDB" id="VectorBase:BGLAX_028304"/>
<evidence type="ECO:0000256" key="16">
    <source>
        <dbReference type="ARBA" id="ARBA00023157"/>
    </source>
</evidence>
<evidence type="ECO:0000256" key="18">
    <source>
        <dbReference type="ARBA" id="ARBA00023211"/>
    </source>
</evidence>
<keyword evidence="10" id="KW-0479">Metal-binding</keyword>
<dbReference type="Gene3D" id="3.90.550.10">
    <property type="entry name" value="Spore Coat Polysaccharide Biosynthesis Protein SpsA, Chain A"/>
    <property type="match status" value="1"/>
</dbReference>
<proteinExistence type="inferred from homology"/>
<keyword evidence="12" id="KW-0735">Signal-anchor</keyword>
<sequence>CYTILFIQDATFCLVIRGNRLGQPTLMDVMMAGCIPVVVADGYLMPFHEVLDWTRASIHLKEQHLPDVLDVLNKYSPERIQDMRRQVYYYWQRYFKSLSDMTLATLQIVNDRIFPFHARSYDQWNELLNRKAVKNPLFLPLRAPKSLGFTAVILTYDRVDSLFQVVRQVGKVPSLSKIIVVWNNQEVAPPPMSQWPNTGKPIKVITTKFNRLSNRFFPYDEIETECILALDDDIVMLTPDEMEFGYEVWREHPDRLVGYPSRLHLWQNSTQSYSYESEWMNAISMVLTGAAFHHKYFSFMYTYSMPGNLKQWVDKHINCEDIAMNFLVTNVTGKAPIKVVPRKKFKCPECVKEMLSADMSHMVERSECINHFVELYGAMPLKPVEFRCDPVLYKDKLPGVLKKFKDLGVL</sequence>
<evidence type="ECO:0000256" key="10">
    <source>
        <dbReference type="ARBA" id="ARBA00022723"/>
    </source>
</evidence>
<evidence type="ECO:0000256" key="4">
    <source>
        <dbReference type="ARBA" id="ARBA00004922"/>
    </source>
</evidence>
<keyword evidence="7" id="KW-0328">Glycosyltransferase</keyword>
<dbReference type="FunFam" id="3.90.550.10:FF:000035">
    <property type="entry name" value="Putative Exostosin-2"/>
    <property type="match status" value="1"/>
</dbReference>
<dbReference type="AlphaFoldDB" id="A0A2C9JL99"/>
<evidence type="ECO:0000313" key="23">
    <source>
        <dbReference type="Proteomes" id="UP000076420"/>
    </source>
</evidence>
<dbReference type="GO" id="GO:0046872">
    <property type="term" value="F:metal ion binding"/>
    <property type="evidence" value="ECO:0007669"/>
    <property type="project" value="UniProtKB-KW"/>
</dbReference>
<evidence type="ECO:0000256" key="14">
    <source>
        <dbReference type="ARBA" id="ARBA00023034"/>
    </source>
</evidence>
<evidence type="ECO:0000256" key="17">
    <source>
        <dbReference type="ARBA" id="ARBA00023180"/>
    </source>
</evidence>
<keyword evidence="9" id="KW-0812">Transmembrane</keyword>
<keyword evidence="16" id="KW-1015">Disulfide bond</keyword>
<keyword evidence="13" id="KW-1133">Transmembrane helix</keyword>
<dbReference type="SUPFAM" id="SSF53448">
    <property type="entry name" value="Nucleotide-diphospho-sugar transferases"/>
    <property type="match status" value="1"/>
</dbReference>
<reference evidence="22" key="1">
    <citation type="submission" date="2020-05" db="UniProtKB">
        <authorList>
            <consortium name="EnsemblMetazoa"/>
        </authorList>
    </citation>
    <scope>IDENTIFICATION</scope>
    <source>
        <strain evidence="22">BB02</strain>
    </source>
</reference>
<dbReference type="PANTHER" id="PTHR48261:SF5">
    <property type="entry name" value="EXOSTOSIN GLYCOSYLTRANSFERASE 2"/>
    <property type="match status" value="1"/>
</dbReference>
<evidence type="ECO:0000256" key="8">
    <source>
        <dbReference type="ARBA" id="ARBA00022679"/>
    </source>
</evidence>
<accession>A0A2C9JL99</accession>
<evidence type="ECO:0000256" key="1">
    <source>
        <dbReference type="ARBA" id="ARBA00001936"/>
    </source>
</evidence>
<dbReference type="GO" id="GO:0015012">
    <property type="term" value="P:heparan sulfate proteoglycan biosynthetic process"/>
    <property type="evidence" value="ECO:0007669"/>
    <property type="project" value="UniProtKB-ARBA"/>
</dbReference>
<evidence type="ECO:0000256" key="6">
    <source>
        <dbReference type="ARBA" id="ARBA00012194"/>
    </source>
</evidence>
<dbReference type="Proteomes" id="UP000076420">
    <property type="component" value="Unassembled WGS sequence"/>
</dbReference>
<keyword evidence="17" id="KW-0325">Glycoprotein</keyword>
<gene>
    <name evidence="22" type="primary">106058680</name>
</gene>
<evidence type="ECO:0000256" key="9">
    <source>
        <dbReference type="ARBA" id="ARBA00022692"/>
    </source>
</evidence>
<keyword evidence="11" id="KW-0256">Endoplasmic reticulum</keyword>
<dbReference type="Pfam" id="PF09258">
    <property type="entry name" value="Glyco_transf_64"/>
    <property type="match status" value="1"/>
</dbReference>
<dbReference type="STRING" id="6526.A0A2C9JL99"/>
<protein>
    <recommendedName>
        <fullName evidence="19">Exostosin-2</fullName>
        <ecNumber evidence="6">2.4.1.224</ecNumber>
    </recommendedName>
</protein>
<evidence type="ECO:0000256" key="2">
    <source>
        <dbReference type="ARBA" id="ARBA00004323"/>
    </source>
</evidence>
<comment type="subcellular location">
    <subcellularLocation>
        <location evidence="3">Endoplasmic reticulum membrane</location>
        <topology evidence="3">Single-pass type II membrane protein</topology>
    </subcellularLocation>
    <subcellularLocation>
        <location evidence="2">Golgi apparatus membrane</location>
        <topology evidence="2">Single-pass type II membrane protein</topology>
    </subcellularLocation>
</comment>
<dbReference type="GO" id="GO:0000139">
    <property type="term" value="C:Golgi membrane"/>
    <property type="evidence" value="ECO:0007669"/>
    <property type="project" value="UniProtKB-SubCell"/>
</dbReference>
<evidence type="ECO:0000259" key="21">
    <source>
        <dbReference type="Pfam" id="PF09258"/>
    </source>
</evidence>
<evidence type="ECO:0000256" key="7">
    <source>
        <dbReference type="ARBA" id="ARBA00022676"/>
    </source>
</evidence>
<evidence type="ECO:0000256" key="3">
    <source>
        <dbReference type="ARBA" id="ARBA00004648"/>
    </source>
</evidence>
<evidence type="ECO:0000256" key="12">
    <source>
        <dbReference type="ARBA" id="ARBA00022968"/>
    </source>
</evidence>
<evidence type="ECO:0000256" key="11">
    <source>
        <dbReference type="ARBA" id="ARBA00022824"/>
    </source>
</evidence>
<feature type="domain" description="Glycosyl transferase 64" evidence="21">
    <location>
        <begin position="149"/>
        <end position="393"/>
    </location>
</feature>
<dbReference type="OrthoDB" id="5954868at2759"/>
<dbReference type="GO" id="GO:0005789">
    <property type="term" value="C:endoplasmic reticulum membrane"/>
    <property type="evidence" value="ECO:0007669"/>
    <property type="project" value="UniProtKB-SubCell"/>
</dbReference>
<keyword evidence="18" id="KW-0464">Manganese</keyword>